<dbReference type="WBParaSite" id="maker-uti_cns_0001928-snap-gene-0.7-mRNA-1">
    <property type="protein sequence ID" value="maker-uti_cns_0001928-snap-gene-0.7-mRNA-1"/>
    <property type="gene ID" value="maker-uti_cns_0001928-snap-gene-0.7"/>
</dbReference>
<dbReference type="PANTHER" id="PTHR23072:SF0">
    <property type="entry name" value="GPI ETHANOLAMINE PHOSPHATE TRANSFERASE 2"/>
    <property type="match status" value="1"/>
</dbReference>
<accession>A0A1I8GGE9</accession>
<sequence>MSNQNNHYLSSDWHLDRRCFGRKTVILLIDGMRQDMVFSSDRQSAAKMRFLDSARRGKSRIAGIRGSYSAVVKVQSPTVTLPRIKCLTTGRVPGFLDVLWNFFASELATDSIVRRWNSANFSVQFYGDDTWTRMFPGSFAKAQGLPSFFATDFYEVDKNVTENLRVALDASSNWDVLILHYLGLDHIGHIEGPNSRLVPDKLAEMDAVVESIVTALSSQPVDWLLAVTSDHGMSDLGGHGGASPAETRTPLVLLSSVQLSSSLDPSIELPELEQTDMANLLTSWTGVQPPRASLGLLHPSLGGLACGGFSNSLLSNNWLDLLELEAELNSKSEAFNRSERSKRCAENLNYCYSEARKAQQALVYASAEYSLPRMLIGLGLGCLCCLFRLPTLLQAVDMKTAKSNGPNEFKSAEDRISTCAVGLSVTQ</sequence>
<evidence type="ECO:0000313" key="2">
    <source>
        <dbReference type="WBParaSite" id="maker-uti_cns_0001928-snap-gene-0.7-mRNA-1"/>
    </source>
</evidence>
<dbReference type="InterPro" id="IPR039527">
    <property type="entry name" value="PIGG/GPI7"/>
</dbReference>
<dbReference type="InterPro" id="IPR002591">
    <property type="entry name" value="Phosphodiest/P_Trfase"/>
</dbReference>
<dbReference type="GO" id="GO:0051267">
    <property type="term" value="F:CP2 mannose-ethanolamine phosphotransferase activity"/>
    <property type="evidence" value="ECO:0007669"/>
    <property type="project" value="TreeGrafter"/>
</dbReference>
<reference evidence="2" key="1">
    <citation type="submission" date="2016-11" db="UniProtKB">
        <authorList>
            <consortium name="WormBaseParasite"/>
        </authorList>
    </citation>
    <scope>IDENTIFICATION</scope>
</reference>
<dbReference type="InterPro" id="IPR017850">
    <property type="entry name" value="Alkaline_phosphatase_core_sf"/>
</dbReference>
<name>A0A1I8GGE9_9PLAT</name>
<dbReference type="PANTHER" id="PTHR23072">
    <property type="entry name" value="PHOSPHATIDYLINOSITOL GLYCAN-RELATED"/>
    <property type="match status" value="1"/>
</dbReference>
<dbReference type="Pfam" id="PF01663">
    <property type="entry name" value="Phosphodiest"/>
    <property type="match status" value="1"/>
</dbReference>
<keyword evidence="1" id="KW-1185">Reference proteome</keyword>
<dbReference type="SUPFAM" id="SSF53649">
    <property type="entry name" value="Alkaline phosphatase-like"/>
    <property type="match status" value="1"/>
</dbReference>
<dbReference type="Gene3D" id="3.40.720.10">
    <property type="entry name" value="Alkaline Phosphatase, subunit A"/>
    <property type="match status" value="1"/>
</dbReference>
<organism evidence="1 2">
    <name type="scientific">Macrostomum lignano</name>
    <dbReference type="NCBI Taxonomy" id="282301"/>
    <lineage>
        <taxon>Eukaryota</taxon>
        <taxon>Metazoa</taxon>
        <taxon>Spiralia</taxon>
        <taxon>Lophotrochozoa</taxon>
        <taxon>Platyhelminthes</taxon>
        <taxon>Rhabditophora</taxon>
        <taxon>Macrostomorpha</taxon>
        <taxon>Macrostomida</taxon>
        <taxon>Macrostomidae</taxon>
        <taxon>Macrostomum</taxon>
    </lineage>
</organism>
<dbReference type="AlphaFoldDB" id="A0A1I8GGE9"/>
<proteinExistence type="predicted"/>
<protein>
    <submittedName>
        <fullName evidence="2">GPI ethanolamine phosphate transferase 2</fullName>
    </submittedName>
</protein>
<evidence type="ECO:0000313" key="1">
    <source>
        <dbReference type="Proteomes" id="UP000095280"/>
    </source>
</evidence>
<dbReference type="GO" id="GO:0005789">
    <property type="term" value="C:endoplasmic reticulum membrane"/>
    <property type="evidence" value="ECO:0007669"/>
    <property type="project" value="TreeGrafter"/>
</dbReference>
<dbReference type="GO" id="GO:0006506">
    <property type="term" value="P:GPI anchor biosynthetic process"/>
    <property type="evidence" value="ECO:0007669"/>
    <property type="project" value="InterPro"/>
</dbReference>
<dbReference type="Proteomes" id="UP000095280">
    <property type="component" value="Unplaced"/>
</dbReference>